<dbReference type="KEGG" id="eiv:EIN_500610"/>
<keyword evidence="3" id="KW-1185">Reference proteome</keyword>
<evidence type="ECO:0000256" key="1">
    <source>
        <dbReference type="SAM" id="SignalP"/>
    </source>
</evidence>
<evidence type="ECO:0000313" key="3">
    <source>
        <dbReference type="Proteomes" id="UP000014680"/>
    </source>
</evidence>
<reference evidence="2 3" key="1">
    <citation type="submission" date="2012-10" db="EMBL/GenBank/DDBJ databases">
        <authorList>
            <person name="Zafar N."/>
            <person name="Inman J."/>
            <person name="Hall N."/>
            <person name="Lorenzi H."/>
            <person name="Caler E."/>
        </authorList>
    </citation>
    <scope>NUCLEOTIDE SEQUENCE [LARGE SCALE GENOMIC DNA]</scope>
    <source>
        <strain evidence="2 3">IP1</strain>
    </source>
</reference>
<name>L7FJE0_ENTIV</name>
<gene>
    <name evidence="2" type="ORF">EIN_500610</name>
</gene>
<organism evidence="2 3">
    <name type="scientific">Entamoeba invadens IP1</name>
    <dbReference type="NCBI Taxonomy" id="370355"/>
    <lineage>
        <taxon>Eukaryota</taxon>
        <taxon>Amoebozoa</taxon>
        <taxon>Evosea</taxon>
        <taxon>Archamoebae</taxon>
        <taxon>Mastigamoebida</taxon>
        <taxon>Entamoebidae</taxon>
        <taxon>Entamoeba</taxon>
    </lineage>
</organism>
<dbReference type="AlphaFoldDB" id="L7FJE0"/>
<proteinExistence type="predicted"/>
<dbReference type="Proteomes" id="UP000014680">
    <property type="component" value="Unassembled WGS sequence"/>
</dbReference>
<dbReference type="RefSeq" id="XP_004183309.1">
    <property type="nucleotide sequence ID" value="XM_004183261.1"/>
</dbReference>
<dbReference type="VEuPathDB" id="AmoebaDB:EIN_500610"/>
<feature type="chain" id="PRO_5003973639" evidence="1">
    <location>
        <begin position="17"/>
        <end position="431"/>
    </location>
</feature>
<dbReference type="EMBL" id="KB207197">
    <property type="protein sequence ID" value="ELP83963.1"/>
    <property type="molecule type" value="Genomic_DNA"/>
</dbReference>
<keyword evidence="1" id="KW-0732">Signal</keyword>
<dbReference type="OrthoDB" id="10642600at2759"/>
<evidence type="ECO:0000313" key="2">
    <source>
        <dbReference type="EMBL" id="ELP83963.1"/>
    </source>
</evidence>
<protein>
    <submittedName>
        <fullName evidence="2">Uncharacterized protein</fullName>
    </submittedName>
</protein>
<dbReference type="GeneID" id="14882937"/>
<sequence length="431" mass="47438">MLFIALFVALSTAVLKEKIANYEVELPSTLLGPETVFRIYTYSKISTRLYPSFDGDNNYYVGYTDKNLVGTVIKIKSHTNEILRTDKFSGLNVRGLAAEADGTYGVLLWDRKTETISFKKVNKDGTVAFTKALDLRSGFPSRVENTGSNNGYKIGDSRVNYGNGLYHVYTHTHSDPDQNKVEHEGDVLFTISDAGVVSKIWNWGCSHMLSGLQGYNSQTQSMIHLCDSDAYPGFGMFAENDKNKRLYSHIANMGGYSGGELGGVAENGDGWLLIMNSITPEAGTDVNAGAPNGVQDIGVVSIGKDKKRSKVTFIKQSDTDKTNGCIAKYGEKFLVGYMDKSKDYYLGTIDASVKMTNPFEKVTEVTGWGDRDDSFRTLSSGNIFWVRAPDNNGNKLIISEFNVAGGVVPDSENKGFMEVMIFIMVVLLFAF</sequence>
<accession>L7FJE0</accession>
<feature type="signal peptide" evidence="1">
    <location>
        <begin position="1"/>
        <end position="16"/>
    </location>
</feature>